<evidence type="ECO:0000256" key="11">
    <source>
        <dbReference type="ARBA" id="ARBA00023306"/>
    </source>
</evidence>
<comment type="subcellular location">
    <subcellularLocation>
        <location evidence="1 14">Nucleus</location>
        <location evidence="1 14">Nucleoplasm</location>
    </subcellularLocation>
</comment>
<dbReference type="GO" id="GO:0008270">
    <property type="term" value="F:zinc ion binding"/>
    <property type="evidence" value="ECO:0007669"/>
    <property type="project" value="UniProtKB-KW"/>
</dbReference>
<dbReference type="Pfam" id="PF05485">
    <property type="entry name" value="THAP"/>
    <property type="match status" value="1"/>
</dbReference>
<keyword evidence="3" id="KW-0479">Metal-binding</keyword>
<feature type="compositionally biased region" description="Acidic residues" evidence="15">
    <location>
        <begin position="463"/>
        <end position="479"/>
    </location>
</feature>
<feature type="domain" description="THAP-type" evidence="17">
    <location>
        <begin position="1"/>
        <end position="93"/>
    </location>
</feature>
<keyword evidence="10 14" id="KW-0539">Nucleus</keyword>
<evidence type="ECO:0000313" key="18">
    <source>
        <dbReference type="EMBL" id="KAA8580518.1"/>
    </source>
</evidence>
<feature type="region of interest" description="Disordered" evidence="15">
    <location>
        <begin position="456"/>
        <end position="502"/>
    </location>
</feature>
<evidence type="ECO:0000256" key="15">
    <source>
        <dbReference type="SAM" id="MobiDB-lite"/>
    </source>
</evidence>
<evidence type="ECO:0000256" key="13">
    <source>
        <dbReference type="PROSITE-ProRule" id="PRU00309"/>
    </source>
</evidence>
<keyword evidence="5" id="KW-0862">Zinc</keyword>
<dbReference type="EMBL" id="VOFY01000022">
    <property type="protein sequence ID" value="KAA8580518.1"/>
    <property type="molecule type" value="Genomic_DNA"/>
</dbReference>
<evidence type="ECO:0000256" key="4">
    <source>
        <dbReference type="ARBA" id="ARBA00022771"/>
    </source>
</evidence>
<comment type="similarity">
    <text evidence="2 14">Belongs to the THAP1 family.</text>
</comment>
<dbReference type="Proteomes" id="UP000327493">
    <property type="component" value="Chromosome 22"/>
</dbReference>
<dbReference type="PROSITE" id="PS50157">
    <property type="entry name" value="ZINC_FINGER_C2H2_2"/>
    <property type="match status" value="1"/>
</dbReference>
<dbReference type="Gene3D" id="3.30.160.60">
    <property type="entry name" value="Classic Zinc Finger"/>
    <property type="match status" value="1"/>
</dbReference>
<dbReference type="InterPro" id="IPR036236">
    <property type="entry name" value="Znf_C2H2_sf"/>
</dbReference>
<dbReference type="SMART" id="SM00980">
    <property type="entry name" value="THAP"/>
    <property type="match status" value="1"/>
</dbReference>
<evidence type="ECO:0000256" key="1">
    <source>
        <dbReference type="ARBA" id="ARBA00004642"/>
    </source>
</evidence>
<keyword evidence="7 14" id="KW-0175">Coiled coil</keyword>
<evidence type="ECO:0000256" key="12">
    <source>
        <dbReference type="PROSITE-ProRule" id="PRU00042"/>
    </source>
</evidence>
<sequence>MVNSCVCAGCINTSQTGHRVHGFPTNDKATLGQWVQFVRVRRADFSMAAVTRNSKICSAHFREEDYDTGDVSMVSLGLKSRARLLPTSVPSVHTPLSARPAPRPRSTKTGAARRKRERATTSSERPAVGGGPAGKATSSSVVSGNGNWDGAGGMDQIRVVRIDDTHIAEEQCQDRGKVKDAARYEMEYLMPAAEEEEEEEDGVYVIEYSNPEEEGESYQFTMSVDKPLPSKKPIITHPRVGESARAPKPVEPKPSVAPRPRPGARQKKKLIAEEEKEEEVLSNKSVLELGEHYSDVMGVNSGVGPSRLVCTLCPPPGKFFKRGSGLAVHLKHMHNLDTNKKFFCVPCQRSVRTQIELDRHTKRHANKAAVFTCHLCPTEAGKGGYKGSRWGLRSHLETVHPGVIPRCHICNRGFQSVVTYLADQFRHVGVSPHHCAKCQIYEMTERGLLIHIKNHDKKKKQEEQEEEEEEVVEVEEEAGETPPRMLGVSTNGDNSATDDSDF</sequence>
<evidence type="ECO:0000256" key="14">
    <source>
        <dbReference type="RuleBase" id="RU369073"/>
    </source>
</evidence>
<evidence type="ECO:0000259" key="16">
    <source>
        <dbReference type="PROSITE" id="PS50157"/>
    </source>
</evidence>
<feature type="region of interest" description="Disordered" evidence="15">
    <location>
        <begin position="239"/>
        <end position="277"/>
    </location>
</feature>
<dbReference type="PROSITE" id="PS50950">
    <property type="entry name" value="ZF_THAP"/>
    <property type="match status" value="1"/>
</dbReference>
<dbReference type="PROSITE" id="PS00028">
    <property type="entry name" value="ZINC_FINGER_C2H2_1"/>
    <property type="match status" value="1"/>
</dbReference>
<organism evidence="18 19">
    <name type="scientific">Etheostoma spectabile</name>
    <name type="common">orangethroat darter</name>
    <dbReference type="NCBI Taxonomy" id="54343"/>
    <lineage>
        <taxon>Eukaryota</taxon>
        <taxon>Metazoa</taxon>
        <taxon>Chordata</taxon>
        <taxon>Craniata</taxon>
        <taxon>Vertebrata</taxon>
        <taxon>Euteleostomi</taxon>
        <taxon>Actinopterygii</taxon>
        <taxon>Neopterygii</taxon>
        <taxon>Teleostei</taxon>
        <taxon>Neoteleostei</taxon>
        <taxon>Acanthomorphata</taxon>
        <taxon>Eupercaria</taxon>
        <taxon>Perciformes</taxon>
        <taxon>Percoidei</taxon>
        <taxon>Percidae</taxon>
        <taxon>Etheostomatinae</taxon>
        <taxon>Etheostoma</taxon>
    </lineage>
</organism>
<evidence type="ECO:0000256" key="10">
    <source>
        <dbReference type="ARBA" id="ARBA00023242"/>
    </source>
</evidence>
<dbReference type="PANTHER" id="PTHR46600">
    <property type="entry name" value="THAP DOMAIN-CONTAINING"/>
    <property type="match status" value="1"/>
</dbReference>
<keyword evidence="6 14" id="KW-0805">Transcription regulation</keyword>
<feature type="domain" description="C2H2-type" evidence="16">
    <location>
        <begin position="342"/>
        <end position="369"/>
    </location>
</feature>
<dbReference type="PANTHER" id="PTHR46600:SF1">
    <property type="entry name" value="THAP DOMAIN-CONTAINING PROTEIN 1"/>
    <property type="match status" value="1"/>
</dbReference>
<dbReference type="SMART" id="SM00692">
    <property type="entry name" value="DM3"/>
    <property type="match status" value="1"/>
</dbReference>
<proteinExistence type="inferred from homology"/>
<feature type="region of interest" description="Disordered" evidence="15">
    <location>
        <begin position="89"/>
        <end position="152"/>
    </location>
</feature>
<evidence type="ECO:0000256" key="6">
    <source>
        <dbReference type="ARBA" id="ARBA00023015"/>
    </source>
</evidence>
<name>A0A5J5CFU7_9PERO</name>
<evidence type="ECO:0000256" key="9">
    <source>
        <dbReference type="ARBA" id="ARBA00023163"/>
    </source>
</evidence>
<dbReference type="OrthoDB" id="7331812at2759"/>
<comment type="function">
    <text evidence="14">DNA-binding transcription regulator that regulates endothelial cell proliferation and G1/S cell-cycle progression. Specifically binds the 5'-[AT]NTNN[GT]GGCA[AGT]-3' core DNA sequence and acts by modulating expression of pRB-E2F cell-cycle target genes.</text>
</comment>
<dbReference type="GO" id="GO:0005654">
    <property type="term" value="C:nucleoplasm"/>
    <property type="evidence" value="ECO:0007669"/>
    <property type="project" value="UniProtKB-SubCell"/>
</dbReference>
<accession>A0A5J5CFU7</accession>
<dbReference type="InterPro" id="IPR006612">
    <property type="entry name" value="THAP_Znf"/>
</dbReference>
<comment type="caution">
    <text evidence="18">The sequence shown here is derived from an EMBL/GenBank/DDBJ whole genome shotgun (WGS) entry which is preliminary data.</text>
</comment>
<evidence type="ECO:0000256" key="5">
    <source>
        <dbReference type="ARBA" id="ARBA00022833"/>
    </source>
</evidence>
<keyword evidence="4 12" id="KW-0863">Zinc-finger</keyword>
<protein>
    <recommendedName>
        <fullName evidence="14">THAP domain-containing protein 1</fullName>
    </recommendedName>
</protein>
<dbReference type="InterPro" id="IPR013087">
    <property type="entry name" value="Znf_C2H2_type"/>
</dbReference>
<evidence type="ECO:0000256" key="2">
    <source>
        <dbReference type="ARBA" id="ARBA00006177"/>
    </source>
</evidence>
<dbReference type="InterPro" id="IPR026516">
    <property type="entry name" value="THAP1/10"/>
</dbReference>
<dbReference type="AlphaFoldDB" id="A0A5J5CFU7"/>
<evidence type="ECO:0000256" key="8">
    <source>
        <dbReference type="ARBA" id="ARBA00023125"/>
    </source>
</evidence>
<reference evidence="18 19" key="1">
    <citation type="submission" date="2019-08" db="EMBL/GenBank/DDBJ databases">
        <title>A chromosome-level genome assembly, high-density linkage maps, and genome scans reveal the genomic architecture of hybrid incompatibilities underlying speciation via character displacement in darters (Percidae: Etheostominae).</title>
        <authorList>
            <person name="Moran R.L."/>
            <person name="Catchen J.M."/>
            <person name="Fuller R.C."/>
        </authorList>
    </citation>
    <scope>NUCLEOTIDE SEQUENCE [LARGE SCALE GENOMIC DNA]</scope>
    <source>
        <strain evidence="18">EspeVRDwgs_2016</strain>
        <tissue evidence="18">Muscle</tissue>
    </source>
</reference>
<gene>
    <name evidence="18" type="ORF">FQN60_013476</name>
</gene>
<dbReference type="SMART" id="SM00355">
    <property type="entry name" value="ZnF_C2H2"/>
    <property type="match status" value="5"/>
</dbReference>
<keyword evidence="11 14" id="KW-0131">Cell cycle</keyword>
<keyword evidence="19" id="KW-1185">Reference proteome</keyword>
<dbReference type="SUPFAM" id="SSF57667">
    <property type="entry name" value="beta-beta-alpha zinc fingers"/>
    <property type="match status" value="1"/>
</dbReference>
<evidence type="ECO:0000256" key="3">
    <source>
        <dbReference type="ARBA" id="ARBA00022723"/>
    </source>
</evidence>
<evidence type="ECO:0000259" key="17">
    <source>
        <dbReference type="PROSITE" id="PS50950"/>
    </source>
</evidence>
<dbReference type="Gene3D" id="6.20.210.20">
    <property type="entry name" value="THAP domain"/>
    <property type="match status" value="1"/>
</dbReference>
<dbReference type="GO" id="GO:0043565">
    <property type="term" value="F:sequence-specific DNA binding"/>
    <property type="evidence" value="ECO:0007669"/>
    <property type="project" value="UniProtKB-UniRule"/>
</dbReference>
<evidence type="ECO:0000313" key="19">
    <source>
        <dbReference type="Proteomes" id="UP000327493"/>
    </source>
</evidence>
<dbReference type="SUPFAM" id="SSF57716">
    <property type="entry name" value="Glucocorticoid receptor-like (DNA-binding domain)"/>
    <property type="match status" value="1"/>
</dbReference>
<dbReference type="InterPro" id="IPR038441">
    <property type="entry name" value="THAP_Znf_sf"/>
</dbReference>
<keyword evidence="8 13" id="KW-0238">DNA-binding</keyword>
<feature type="compositionally biased region" description="Polar residues" evidence="15">
    <location>
        <begin position="136"/>
        <end position="146"/>
    </location>
</feature>
<evidence type="ECO:0000256" key="7">
    <source>
        <dbReference type="ARBA" id="ARBA00023054"/>
    </source>
</evidence>
<dbReference type="GO" id="GO:0001935">
    <property type="term" value="P:endothelial cell proliferation"/>
    <property type="evidence" value="ECO:0007669"/>
    <property type="project" value="UniProtKB-UniRule"/>
</dbReference>
<keyword evidence="9 14" id="KW-0804">Transcription</keyword>
<dbReference type="GO" id="GO:0003700">
    <property type="term" value="F:DNA-binding transcription factor activity"/>
    <property type="evidence" value="ECO:0007669"/>
    <property type="project" value="UniProtKB-UniRule"/>
</dbReference>